<keyword evidence="1" id="KW-1133">Transmembrane helix</keyword>
<dbReference type="AlphaFoldDB" id="A0AAF3FTJ0"/>
<evidence type="ECO:0000313" key="3">
    <source>
        <dbReference type="Proteomes" id="UP000887575"/>
    </source>
</evidence>
<reference evidence="4" key="1">
    <citation type="submission" date="2024-02" db="UniProtKB">
        <authorList>
            <consortium name="WormBaseParasite"/>
        </authorList>
    </citation>
    <scope>IDENTIFICATION</scope>
</reference>
<protein>
    <submittedName>
        <fullName evidence="4">Uncharacterized protein</fullName>
    </submittedName>
</protein>
<organism evidence="3 4">
    <name type="scientific">Mesorhabditis belari</name>
    <dbReference type="NCBI Taxonomy" id="2138241"/>
    <lineage>
        <taxon>Eukaryota</taxon>
        <taxon>Metazoa</taxon>
        <taxon>Ecdysozoa</taxon>
        <taxon>Nematoda</taxon>
        <taxon>Chromadorea</taxon>
        <taxon>Rhabditida</taxon>
        <taxon>Rhabditina</taxon>
        <taxon>Rhabditomorpha</taxon>
        <taxon>Rhabditoidea</taxon>
        <taxon>Rhabditidae</taxon>
        <taxon>Mesorhabditinae</taxon>
        <taxon>Mesorhabditis</taxon>
    </lineage>
</organism>
<sequence>MFKLIAVLFAASLLLLSFTTALPVDGLPAGKAQYGGGSACNPNPCPTAYCTTQCKSSYGVDYCIPSKLFNQHSKMKSILVAFFMIQVSLAINCVVKIGASPKLSPNSPSMKCVCGDYCASFFSNGLYYWGCGCGSTQTGELFNGCLYSGDNYEVNCCPGDFCNKKDQIGPKQASNKNHLIKLLKI</sequence>
<keyword evidence="1" id="KW-0812">Transmembrane</keyword>
<dbReference type="Proteomes" id="UP000887575">
    <property type="component" value="Unassembled WGS sequence"/>
</dbReference>
<accession>A0AAF3FTJ0</accession>
<feature type="chain" id="PRO_5042042044" evidence="2">
    <location>
        <begin position="22"/>
        <end position="185"/>
    </location>
</feature>
<name>A0AAF3FTJ0_9BILA</name>
<proteinExistence type="predicted"/>
<dbReference type="WBParaSite" id="MBELARI_LOCUS914">
    <property type="protein sequence ID" value="MBELARI_LOCUS914"/>
    <property type="gene ID" value="MBELARI_LOCUS914"/>
</dbReference>
<feature type="transmembrane region" description="Helical" evidence="1">
    <location>
        <begin position="78"/>
        <end position="99"/>
    </location>
</feature>
<evidence type="ECO:0000256" key="2">
    <source>
        <dbReference type="SAM" id="SignalP"/>
    </source>
</evidence>
<evidence type="ECO:0000256" key="1">
    <source>
        <dbReference type="SAM" id="Phobius"/>
    </source>
</evidence>
<keyword evidence="2" id="KW-0732">Signal</keyword>
<feature type="signal peptide" evidence="2">
    <location>
        <begin position="1"/>
        <end position="21"/>
    </location>
</feature>
<evidence type="ECO:0000313" key="4">
    <source>
        <dbReference type="WBParaSite" id="MBELARI_LOCUS914"/>
    </source>
</evidence>
<keyword evidence="1" id="KW-0472">Membrane</keyword>
<keyword evidence="3" id="KW-1185">Reference proteome</keyword>